<accession>A0A2H3AXU6</accession>
<dbReference type="AlphaFoldDB" id="A0A2H3AXU6"/>
<evidence type="ECO:0000313" key="2">
    <source>
        <dbReference type="Proteomes" id="UP000218334"/>
    </source>
</evidence>
<evidence type="ECO:0000313" key="1">
    <source>
        <dbReference type="EMBL" id="PBK63521.1"/>
    </source>
</evidence>
<dbReference type="EMBL" id="KZ293458">
    <property type="protein sequence ID" value="PBK63521.1"/>
    <property type="molecule type" value="Genomic_DNA"/>
</dbReference>
<gene>
    <name evidence="1" type="ORF">ARMSODRAFT_537485</name>
</gene>
<protein>
    <submittedName>
        <fullName evidence="1">Uncharacterized protein</fullName>
    </submittedName>
</protein>
<sequence>MVGSLFGNSTVPLENVATMCLAPTSRFTRTRILECEPCPSNTLEKYHCLACISPLPPAGAGLSSFHQITVFTTVNGSLLFLGLRAPHGVCALSNGNDEHEHELEANSESEDKAASNPRIAEPGAVMRLQLPRSLSVRFLYCVASPPMKDAILIVSFHEVYTF</sequence>
<dbReference type="Proteomes" id="UP000218334">
    <property type="component" value="Unassembled WGS sequence"/>
</dbReference>
<reference evidence="2" key="1">
    <citation type="journal article" date="2017" name="Nat. Ecol. Evol.">
        <title>Genome expansion and lineage-specific genetic innovations in the forest pathogenic fungi Armillaria.</title>
        <authorList>
            <person name="Sipos G."/>
            <person name="Prasanna A.N."/>
            <person name="Walter M.C."/>
            <person name="O'Connor E."/>
            <person name="Balint B."/>
            <person name="Krizsan K."/>
            <person name="Kiss B."/>
            <person name="Hess J."/>
            <person name="Varga T."/>
            <person name="Slot J."/>
            <person name="Riley R."/>
            <person name="Boka B."/>
            <person name="Rigling D."/>
            <person name="Barry K."/>
            <person name="Lee J."/>
            <person name="Mihaltcheva S."/>
            <person name="LaButti K."/>
            <person name="Lipzen A."/>
            <person name="Waldron R."/>
            <person name="Moloney N.M."/>
            <person name="Sperisen C."/>
            <person name="Kredics L."/>
            <person name="Vagvoelgyi C."/>
            <person name="Patrignani A."/>
            <person name="Fitzpatrick D."/>
            <person name="Nagy I."/>
            <person name="Doyle S."/>
            <person name="Anderson J.B."/>
            <person name="Grigoriev I.V."/>
            <person name="Gueldener U."/>
            <person name="Muensterkoetter M."/>
            <person name="Nagy L.G."/>
        </authorList>
    </citation>
    <scope>NUCLEOTIDE SEQUENCE [LARGE SCALE GENOMIC DNA]</scope>
    <source>
        <strain evidence="2">28-4</strain>
    </source>
</reference>
<name>A0A2H3AXU6_9AGAR</name>
<keyword evidence="2" id="KW-1185">Reference proteome</keyword>
<organism evidence="1 2">
    <name type="scientific">Armillaria solidipes</name>
    <dbReference type="NCBI Taxonomy" id="1076256"/>
    <lineage>
        <taxon>Eukaryota</taxon>
        <taxon>Fungi</taxon>
        <taxon>Dikarya</taxon>
        <taxon>Basidiomycota</taxon>
        <taxon>Agaricomycotina</taxon>
        <taxon>Agaricomycetes</taxon>
        <taxon>Agaricomycetidae</taxon>
        <taxon>Agaricales</taxon>
        <taxon>Marasmiineae</taxon>
        <taxon>Physalacriaceae</taxon>
        <taxon>Armillaria</taxon>
    </lineage>
</organism>
<proteinExistence type="predicted"/>